<comment type="subcellular location">
    <subcellularLocation>
        <location evidence="1 7">Membrane</location>
        <topology evidence="1 7">Multi-pass membrane protein</topology>
    </subcellularLocation>
</comment>
<organism evidence="8 9">
    <name type="scientific">Morus notabilis</name>
    <dbReference type="NCBI Taxonomy" id="981085"/>
    <lineage>
        <taxon>Eukaryota</taxon>
        <taxon>Viridiplantae</taxon>
        <taxon>Streptophyta</taxon>
        <taxon>Embryophyta</taxon>
        <taxon>Tracheophyta</taxon>
        <taxon>Spermatophyta</taxon>
        <taxon>Magnoliopsida</taxon>
        <taxon>eudicotyledons</taxon>
        <taxon>Gunneridae</taxon>
        <taxon>Pentapetalae</taxon>
        <taxon>rosids</taxon>
        <taxon>fabids</taxon>
        <taxon>Rosales</taxon>
        <taxon>Moraceae</taxon>
        <taxon>Moreae</taxon>
        <taxon>Morus</taxon>
    </lineage>
</organism>
<dbReference type="EMBL" id="KE344611">
    <property type="protein sequence ID" value="EXB70713.1"/>
    <property type="molecule type" value="Genomic_DNA"/>
</dbReference>
<keyword evidence="5 7" id="KW-1133">Transmembrane helix</keyword>
<dbReference type="Pfam" id="PF16913">
    <property type="entry name" value="PUNUT"/>
    <property type="match status" value="1"/>
</dbReference>
<feature type="transmembrane region" description="Helical" evidence="7">
    <location>
        <begin position="207"/>
        <end position="231"/>
    </location>
</feature>
<comment type="similarity">
    <text evidence="2 7">Belongs to the purine permeases (TC 2.A.7.14) family.</text>
</comment>
<dbReference type="AlphaFoldDB" id="W9R5G7"/>
<dbReference type="InterPro" id="IPR037185">
    <property type="entry name" value="EmrE-like"/>
</dbReference>
<feature type="transmembrane region" description="Helical" evidence="7">
    <location>
        <begin position="308"/>
        <end position="326"/>
    </location>
</feature>
<evidence type="ECO:0000256" key="3">
    <source>
        <dbReference type="ARBA" id="ARBA00022448"/>
    </source>
</evidence>
<dbReference type="PANTHER" id="PTHR31376:SF2">
    <property type="entry name" value="PURINE PERMEASE 11-RELATED"/>
    <property type="match status" value="1"/>
</dbReference>
<feature type="transmembrane region" description="Helical" evidence="7">
    <location>
        <begin position="174"/>
        <end position="195"/>
    </location>
</feature>
<name>W9R5G7_9ROSA</name>
<accession>W9R5G7</accession>
<dbReference type="GO" id="GO:0005345">
    <property type="term" value="F:purine nucleobase transmembrane transporter activity"/>
    <property type="evidence" value="ECO:0007669"/>
    <property type="project" value="UniProtKB-UniRule"/>
</dbReference>
<dbReference type="STRING" id="981085.W9R5G7"/>
<evidence type="ECO:0000256" key="7">
    <source>
        <dbReference type="RuleBase" id="RU368015"/>
    </source>
</evidence>
<dbReference type="PANTHER" id="PTHR31376">
    <property type="entry name" value="OS09G0467300 PROTEIN-RELATED"/>
    <property type="match status" value="1"/>
</dbReference>
<gene>
    <name evidence="8" type="ORF">L484_023899</name>
</gene>
<feature type="transmembrane region" description="Helical" evidence="7">
    <location>
        <begin position="51"/>
        <end position="73"/>
    </location>
</feature>
<evidence type="ECO:0000313" key="9">
    <source>
        <dbReference type="Proteomes" id="UP000030645"/>
    </source>
</evidence>
<proteinExistence type="inferred from homology"/>
<keyword evidence="6 7" id="KW-0472">Membrane</keyword>
<feature type="transmembrane region" description="Helical" evidence="7">
    <location>
        <begin position="141"/>
        <end position="159"/>
    </location>
</feature>
<keyword evidence="4 7" id="KW-0812">Transmembrane</keyword>
<keyword evidence="3 7" id="KW-0813">Transport</keyword>
<dbReference type="KEGG" id="mnt:21406652"/>
<dbReference type="OrthoDB" id="1907510at2759"/>
<feature type="transmembrane region" description="Helical" evidence="7">
    <location>
        <begin position="251"/>
        <end position="267"/>
    </location>
</feature>
<keyword evidence="9" id="KW-1185">Reference proteome</keyword>
<feature type="transmembrane region" description="Helical" evidence="7">
    <location>
        <begin position="274"/>
        <end position="302"/>
    </location>
</feature>
<evidence type="ECO:0000256" key="5">
    <source>
        <dbReference type="ARBA" id="ARBA00022989"/>
    </source>
</evidence>
<dbReference type="eggNOG" id="ENOG502QRUH">
    <property type="taxonomic scope" value="Eukaryota"/>
</dbReference>
<evidence type="ECO:0000256" key="2">
    <source>
        <dbReference type="ARBA" id="ARBA00006213"/>
    </source>
</evidence>
<dbReference type="GO" id="GO:0015211">
    <property type="term" value="F:purine nucleoside transmembrane transporter activity"/>
    <property type="evidence" value="ECO:0007669"/>
    <property type="project" value="UniProtKB-UniRule"/>
</dbReference>
<dbReference type="GO" id="GO:0016020">
    <property type="term" value="C:membrane"/>
    <property type="evidence" value="ECO:0007669"/>
    <property type="project" value="UniProtKB-SubCell"/>
</dbReference>
<reference evidence="9" key="1">
    <citation type="submission" date="2013-01" db="EMBL/GenBank/DDBJ databases">
        <title>Draft Genome Sequence of a Mulberry Tree, Morus notabilis C.K. Schneid.</title>
        <authorList>
            <person name="He N."/>
            <person name="Zhao S."/>
        </authorList>
    </citation>
    <scope>NUCLEOTIDE SEQUENCE</scope>
</reference>
<evidence type="ECO:0000256" key="1">
    <source>
        <dbReference type="ARBA" id="ARBA00004141"/>
    </source>
</evidence>
<protein>
    <recommendedName>
        <fullName evidence="7">Probable purine permease</fullName>
    </recommendedName>
</protein>
<dbReference type="Proteomes" id="UP000030645">
    <property type="component" value="Unassembled WGS sequence"/>
</dbReference>
<evidence type="ECO:0000256" key="6">
    <source>
        <dbReference type="ARBA" id="ARBA00023136"/>
    </source>
</evidence>
<sequence>MLPKDESSNFKLKHWKWLVLVALQVILLLVGQASGIILARFYYAQGGKSKWLIALSQTAGFPLLFIPLFLLPSSKNPSSSPSAKVLAPVYFVLGMLLAGDTIFFSFGLSYLSASTYSLLCATQLVFVAVFSYFINSQKITILILNSVVVLSLSAALIAVNDDSKGPTGVSNSKYIIGFICTLIGSSIASLLFSVTQLSFQKILPRETFSVVLELQIYIQLVAVCAPLTGLFVSGEWRVLYEDMEGFGKGRFGYVMTLFWGALAWQVWSFCSSGLIFLVSSLFACAIGNLALAVAPIACVIVFHDNMNGVKIISMLMAIWGLSTYTYQNYLDDSEARRTDTCITESQNDSFI</sequence>
<feature type="transmembrane region" description="Helical" evidence="7">
    <location>
        <begin position="116"/>
        <end position="134"/>
    </location>
</feature>
<dbReference type="InterPro" id="IPR030182">
    <property type="entry name" value="PUP_plant"/>
</dbReference>
<comment type="caution">
    <text evidence="7">Lacks conserved residue(s) required for the propagation of feature annotation.</text>
</comment>
<evidence type="ECO:0000256" key="4">
    <source>
        <dbReference type="ARBA" id="ARBA00022692"/>
    </source>
</evidence>
<evidence type="ECO:0000313" key="8">
    <source>
        <dbReference type="EMBL" id="EXB70713.1"/>
    </source>
</evidence>
<feature type="transmembrane region" description="Helical" evidence="7">
    <location>
        <begin position="85"/>
        <end position="110"/>
    </location>
</feature>
<dbReference type="SUPFAM" id="SSF103481">
    <property type="entry name" value="Multidrug resistance efflux transporter EmrE"/>
    <property type="match status" value="1"/>
</dbReference>